<dbReference type="KEGG" id="cfj:CFIO01_03798"/>
<name>A0A010RU35_9PEZI</name>
<dbReference type="OrthoDB" id="4847299at2759"/>
<evidence type="ECO:0000313" key="2">
    <source>
        <dbReference type="EMBL" id="EXF81594.1"/>
    </source>
</evidence>
<gene>
    <name evidence="2" type="ORF">CFIO01_03798</name>
</gene>
<keyword evidence="3" id="KW-1185">Reference proteome</keyword>
<sequence>MSQHSEATKRVIRDIQKDGHKITPDNVVRAWHVPMTSDFPTPPGAAGRLPNMYLEKGDSRSGLIHMCDKPSKVTSWIGVGIPAEAQREKLPVLVEAATTAGRHIATQGRKNDRHVMSTYVEGRVMNTAITVANNGYIVGANPRSKSDIKFGPNDPGEVSSRTMQNLYSYPLNCPDRRCTDEAKKSQEMERKEPAVPKAKTSYLGRFFK</sequence>
<evidence type="ECO:0000256" key="1">
    <source>
        <dbReference type="SAM" id="MobiDB-lite"/>
    </source>
</evidence>
<protein>
    <submittedName>
        <fullName evidence="2">Uncharacterized protein</fullName>
    </submittedName>
</protein>
<organism evidence="2 3">
    <name type="scientific">Colletotrichum fioriniae PJ7</name>
    <dbReference type="NCBI Taxonomy" id="1445577"/>
    <lineage>
        <taxon>Eukaryota</taxon>
        <taxon>Fungi</taxon>
        <taxon>Dikarya</taxon>
        <taxon>Ascomycota</taxon>
        <taxon>Pezizomycotina</taxon>
        <taxon>Sordariomycetes</taxon>
        <taxon>Hypocreomycetidae</taxon>
        <taxon>Glomerellales</taxon>
        <taxon>Glomerellaceae</taxon>
        <taxon>Colletotrichum</taxon>
        <taxon>Colletotrichum acutatum species complex</taxon>
    </lineage>
</organism>
<reference evidence="2 3" key="1">
    <citation type="submission" date="2014-02" db="EMBL/GenBank/DDBJ databases">
        <title>The genome sequence of Colletotrichum fioriniae PJ7.</title>
        <authorList>
            <person name="Baroncelli R."/>
            <person name="Thon M.R."/>
        </authorList>
    </citation>
    <scope>NUCLEOTIDE SEQUENCE [LARGE SCALE GENOMIC DNA]</scope>
    <source>
        <strain evidence="2 3">PJ7</strain>
    </source>
</reference>
<dbReference type="AlphaFoldDB" id="A0A010RU35"/>
<evidence type="ECO:0000313" key="3">
    <source>
        <dbReference type="Proteomes" id="UP000020467"/>
    </source>
</evidence>
<feature type="compositionally biased region" description="Basic and acidic residues" evidence="1">
    <location>
        <begin position="180"/>
        <end position="194"/>
    </location>
</feature>
<accession>A0A010RU35</accession>
<feature type="region of interest" description="Disordered" evidence="1">
    <location>
        <begin position="180"/>
        <end position="208"/>
    </location>
</feature>
<dbReference type="EMBL" id="JARH01000363">
    <property type="protein sequence ID" value="EXF81594.1"/>
    <property type="molecule type" value="Genomic_DNA"/>
</dbReference>
<proteinExistence type="predicted"/>
<dbReference type="Proteomes" id="UP000020467">
    <property type="component" value="Unassembled WGS sequence"/>
</dbReference>
<comment type="caution">
    <text evidence="2">The sequence shown here is derived from an EMBL/GenBank/DDBJ whole genome shotgun (WGS) entry which is preliminary data.</text>
</comment>
<dbReference type="HOGENOM" id="CLU_1320799_0_0_1"/>